<protein>
    <submittedName>
        <fullName evidence="5">Uncharacterized protein</fullName>
    </submittedName>
</protein>
<evidence type="ECO:0000256" key="2">
    <source>
        <dbReference type="PROSITE-ProRule" id="PRU01263"/>
    </source>
</evidence>
<keyword evidence="2" id="KW-0862">Zinc</keyword>
<evidence type="ECO:0000313" key="5">
    <source>
        <dbReference type="EMBL" id="JAV64387.1"/>
    </source>
</evidence>
<sequence>MNNTQISDICRTCLVASEGMVSIQSKNLINSRYISIIEMLNNCLPFKVSENDKLPKQMCNDCLLCLTNAYTFQQRCLSSVVTLRRSIACDHHNSDGTDKKLITEAFINNEHIQKFACNLCTAYFTSSDDLKIHQRLHSDEHLHICNVCKLQLSSSSSLSRHQKLFEIMRGLLEQV</sequence>
<organism evidence="5">
    <name type="scientific">Photinus pyralis</name>
    <name type="common">Common eastern firefly</name>
    <name type="synonym">Lampyris pyralis</name>
    <dbReference type="NCBI Taxonomy" id="7054"/>
    <lineage>
        <taxon>Eukaryota</taxon>
        <taxon>Metazoa</taxon>
        <taxon>Ecdysozoa</taxon>
        <taxon>Arthropoda</taxon>
        <taxon>Hexapoda</taxon>
        <taxon>Insecta</taxon>
        <taxon>Pterygota</taxon>
        <taxon>Neoptera</taxon>
        <taxon>Endopterygota</taxon>
        <taxon>Coleoptera</taxon>
        <taxon>Polyphaga</taxon>
        <taxon>Elateriformia</taxon>
        <taxon>Elateroidea</taxon>
        <taxon>Lampyridae</taxon>
        <taxon>Lampyrinae</taxon>
        <taxon>Photinus</taxon>
    </lineage>
</organism>
<dbReference type="EMBL" id="GEZM01074945">
    <property type="protein sequence ID" value="JAV64388.1"/>
    <property type="molecule type" value="Transcribed_RNA"/>
</dbReference>
<reference evidence="5" key="1">
    <citation type="journal article" date="2016" name="Sci. Rep.">
        <title>Molecular characterization of firefly nuptial gifts: a multi-omics approach sheds light on postcopulatory sexual selection.</title>
        <authorList>
            <person name="Al-Wathiqui N."/>
            <person name="Fallon T.R."/>
            <person name="South A."/>
            <person name="Weng J.K."/>
            <person name="Lewis S.M."/>
        </authorList>
    </citation>
    <scope>NUCLEOTIDE SEQUENCE</scope>
</reference>
<feature type="domain" description="ZAD" evidence="4">
    <location>
        <begin position="8"/>
        <end position="86"/>
    </location>
</feature>
<accession>A0A1Y1KZQ9</accession>
<dbReference type="Gene3D" id="3.30.160.60">
    <property type="entry name" value="Classic Zinc Finger"/>
    <property type="match status" value="1"/>
</dbReference>
<dbReference type="InterPro" id="IPR012934">
    <property type="entry name" value="Znf_AD"/>
</dbReference>
<dbReference type="SUPFAM" id="SSF57667">
    <property type="entry name" value="beta-beta-alpha zinc fingers"/>
    <property type="match status" value="1"/>
</dbReference>
<keyword evidence="2" id="KW-0479">Metal-binding</keyword>
<feature type="binding site" evidence="2">
    <location>
        <position position="13"/>
    </location>
    <ligand>
        <name>Zn(2+)</name>
        <dbReference type="ChEBI" id="CHEBI:29105"/>
    </ligand>
</feature>
<dbReference type="Gene3D" id="3.40.1800.20">
    <property type="match status" value="1"/>
</dbReference>
<dbReference type="PROSITE" id="PS50157">
    <property type="entry name" value="ZINC_FINGER_C2H2_2"/>
    <property type="match status" value="1"/>
</dbReference>
<dbReference type="Pfam" id="PF07776">
    <property type="entry name" value="zf-AD"/>
    <property type="match status" value="1"/>
</dbReference>
<dbReference type="SMART" id="SM00355">
    <property type="entry name" value="ZnF_C2H2"/>
    <property type="match status" value="2"/>
</dbReference>
<dbReference type="SMART" id="SM00868">
    <property type="entry name" value="zf-AD"/>
    <property type="match status" value="2"/>
</dbReference>
<feature type="domain" description="C2H2-type" evidence="3">
    <location>
        <begin position="115"/>
        <end position="142"/>
    </location>
</feature>
<proteinExistence type="predicted"/>
<dbReference type="GO" id="GO:0008270">
    <property type="term" value="F:zinc ion binding"/>
    <property type="evidence" value="ECO:0007669"/>
    <property type="project" value="UniProtKB-UniRule"/>
</dbReference>
<dbReference type="SUPFAM" id="SSF57716">
    <property type="entry name" value="Glucocorticoid receptor-like (DNA-binding domain)"/>
    <property type="match status" value="1"/>
</dbReference>
<dbReference type="GO" id="GO:0005634">
    <property type="term" value="C:nucleus"/>
    <property type="evidence" value="ECO:0007669"/>
    <property type="project" value="InterPro"/>
</dbReference>
<dbReference type="PROSITE" id="PS51915">
    <property type="entry name" value="ZAD"/>
    <property type="match status" value="1"/>
</dbReference>
<dbReference type="Pfam" id="PF00096">
    <property type="entry name" value="zf-C2H2"/>
    <property type="match status" value="1"/>
</dbReference>
<feature type="binding site" evidence="2">
    <location>
        <position position="59"/>
    </location>
    <ligand>
        <name>Zn(2+)</name>
        <dbReference type="ChEBI" id="CHEBI:29105"/>
    </ligand>
</feature>
<evidence type="ECO:0000259" key="4">
    <source>
        <dbReference type="PROSITE" id="PS51915"/>
    </source>
</evidence>
<evidence type="ECO:0000256" key="1">
    <source>
        <dbReference type="PROSITE-ProRule" id="PRU00042"/>
    </source>
</evidence>
<dbReference type="AlphaFoldDB" id="A0A1Y1KZQ9"/>
<dbReference type="EMBL" id="GEZM01074946">
    <property type="protein sequence ID" value="JAV64387.1"/>
    <property type="molecule type" value="Transcribed_RNA"/>
</dbReference>
<dbReference type="PROSITE" id="PS00028">
    <property type="entry name" value="ZINC_FINGER_C2H2_1"/>
    <property type="match status" value="1"/>
</dbReference>
<name>A0A1Y1KZQ9_PHOPY</name>
<feature type="binding site" evidence="2">
    <location>
        <position position="10"/>
    </location>
    <ligand>
        <name>Zn(2+)</name>
        <dbReference type="ChEBI" id="CHEBI:29105"/>
    </ligand>
</feature>
<evidence type="ECO:0000259" key="3">
    <source>
        <dbReference type="PROSITE" id="PS50157"/>
    </source>
</evidence>
<dbReference type="InterPro" id="IPR036236">
    <property type="entry name" value="Znf_C2H2_sf"/>
</dbReference>
<dbReference type="InterPro" id="IPR013087">
    <property type="entry name" value="Znf_C2H2_type"/>
</dbReference>
<feature type="binding site" evidence="2">
    <location>
        <position position="62"/>
    </location>
    <ligand>
        <name>Zn(2+)</name>
        <dbReference type="ChEBI" id="CHEBI:29105"/>
    </ligand>
</feature>
<keyword evidence="1" id="KW-0863">Zinc-finger</keyword>